<evidence type="ECO:0000256" key="6">
    <source>
        <dbReference type="ARBA" id="ARBA00022989"/>
    </source>
</evidence>
<dbReference type="Proteomes" id="UP001479933">
    <property type="component" value="Chromosome"/>
</dbReference>
<feature type="transmembrane region" description="Helical" evidence="8">
    <location>
        <begin position="262"/>
        <end position="286"/>
    </location>
</feature>
<keyword evidence="10" id="KW-1185">Reference proteome</keyword>
<evidence type="ECO:0000256" key="2">
    <source>
        <dbReference type="ARBA" id="ARBA00007935"/>
    </source>
</evidence>
<evidence type="ECO:0000313" key="10">
    <source>
        <dbReference type="Proteomes" id="UP001479933"/>
    </source>
</evidence>
<evidence type="ECO:0000313" key="9">
    <source>
        <dbReference type="EMBL" id="WYY09263.1"/>
    </source>
</evidence>
<keyword evidence="6 8" id="KW-1133">Transmembrane helix</keyword>
<comment type="subcellular location">
    <subcellularLocation>
        <location evidence="1">Cell membrane</location>
        <topology evidence="1">Multi-pass membrane protein</topology>
    </subcellularLocation>
</comment>
<dbReference type="Gene3D" id="1.10.3470.10">
    <property type="entry name" value="ABC transporter involved in vitamin B12 uptake, BtuC"/>
    <property type="match status" value="1"/>
</dbReference>
<reference evidence="9 10" key="1">
    <citation type="journal article" date="2023" name="Virus Evol.">
        <title>Computational host range prediction-The good, the bad, and the ugly.</title>
        <authorList>
            <person name="Howell A.A."/>
            <person name="Versoza C.J."/>
            <person name="Pfeifer S.P."/>
        </authorList>
    </citation>
    <scope>NUCLEOTIDE SEQUENCE [LARGE SCALE GENOMIC DNA]</scope>
    <source>
        <strain evidence="9 10">1610/1b</strain>
    </source>
</reference>
<feature type="transmembrane region" description="Helical" evidence="8">
    <location>
        <begin position="172"/>
        <end position="191"/>
    </location>
</feature>
<dbReference type="InterPro" id="IPR037294">
    <property type="entry name" value="ABC_BtuC-like"/>
</dbReference>
<dbReference type="CDD" id="cd06550">
    <property type="entry name" value="TM_ABC_iron-siderophores_like"/>
    <property type="match status" value="1"/>
</dbReference>
<keyword evidence="3" id="KW-0813">Transport</keyword>
<dbReference type="RefSeq" id="WP_341264548.1">
    <property type="nucleotide sequence ID" value="NZ_CP136137.1"/>
</dbReference>
<feature type="transmembrane region" description="Helical" evidence="8">
    <location>
        <begin position="116"/>
        <end position="134"/>
    </location>
</feature>
<evidence type="ECO:0000256" key="1">
    <source>
        <dbReference type="ARBA" id="ARBA00004651"/>
    </source>
</evidence>
<feature type="transmembrane region" description="Helical" evidence="8">
    <location>
        <begin position="298"/>
        <end position="320"/>
    </location>
</feature>
<evidence type="ECO:0000256" key="4">
    <source>
        <dbReference type="ARBA" id="ARBA00022475"/>
    </source>
</evidence>
<gene>
    <name evidence="9" type="ORF">RVF87_09480</name>
</gene>
<accession>A0ABZ2U6T1</accession>
<feature type="transmembrane region" description="Helical" evidence="8">
    <location>
        <begin position="211"/>
        <end position="234"/>
    </location>
</feature>
<evidence type="ECO:0000256" key="5">
    <source>
        <dbReference type="ARBA" id="ARBA00022692"/>
    </source>
</evidence>
<evidence type="ECO:0000256" key="8">
    <source>
        <dbReference type="SAM" id="Phobius"/>
    </source>
</evidence>
<protein>
    <submittedName>
        <fullName evidence="9">Iron chelate uptake ABC transporter family permease subunit</fullName>
    </submittedName>
</protein>
<keyword evidence="4" id="KW-1003">Cell membrane</keyword>
<dbReference type="Pfam" id="PF01032">
    <property type="entry name" value="FecCD"/>
    <property type="match status" value="1"/>
</dbReference>
<keyword evidence="7 8" id="KW-0472">Membrane</keyword>
<dbReference type="InterPro" id="IPR000522">
    <property type="entry name" value="ABC_transptr_permease_BtuC"/>
</dbReference>
<keyword evidence="5 8" id="KW-0812">Transmembrane</keyword>
<evidence type="ECO:0000256" key="7">
    <source>
        <dbReference type="ARBA" id="ARBA00023136"/>
    </source>
</evidence>
<feature type="transmembrane region" description="Helical" evidence="8">
    <location>
        <begin position="327"/>
        <end position="347"/>
    </location>
</feature>
<dbReference type="EMBL" id="CP136137">
    <property type="protein sequence ID" value="WYY09263.1"/>
    <property type="molecule type" value="Genomic_DNA"/>
</dbReference>
<organism evidence="9 10">
    <name type="scientific">Gordonia hydrophobica</name>
    <dbReference type="NCBI Taxonomy" id="40516"/>
    <lineage>
        <taxon>Bacteria</taxon>
        <taxon>Bacillati</taxon>
        <taxon>Actinomycetota</taxon>
        <taxon>Actinomycetes</taxon>
        <taxon>Mycobacteriales</taxon>
        <taxon>Gordoniaceae</taxon>
        <taxon>Gordonia</taxon>
    </lineage>
</organism>
<proteinExistence type="inferred from homology"/>
<feature type="transmembrane region" description="Helical" evidence="8">
    <location>
        <begin position="87"/>
        <end position="104"/>
    </location>
</feature>
<comment type="similarity">
    <text evidence="2">Belongs to the binding-protein-dependent transport system permease family. FecCD subfamily.</text>
</comment>
<dbReference type="SUPFAM" id="SSF81345">
    <property type="entry name" value="ABC transporter involved in vitamin B12 uptake, BtuC"/>
    <property type="match status" value="1"/>
</dbReference>
<dbReference type="PANTHER" id="PTHR30472">
    <property type="entry name" value="FERRIC ENTEROBACTIN TRANSPORT SYSTEM PERMEASE PROTEIN"/>
    <property type="match status" value="1"/>
</dbReference>
<name>A0ABZ2U6T1_9ACTN</name>
<dbReference type="PANTHER" id="PTHR30472:SF24">
    <property type="entry name" value="FERRIC ENTEROBACTIN TRANSPORT SYSTEM PERMEASE PROTEIN FEPG"/>
    <property type="match status" value="1"/>
</dbReference>
<evidence type="ECO:0000256" key="3">
    <source>
        <dbReference type="ARBA" id="ARBA00022448"/>
    </source>
</evidence>
<sequence>MPVMTSKARRAPVHWVARLPGGRTVRMQRRAVGATVVLVVLGLAVSVLAVTTGIYHVGLGDIGRALVGRGDSTDRLIVVDQRLPRTLAAWAIGGAMGLSGALFQTVSRNPLGSPDIVGFTTGAASGGLAAILLAGVTSSAAIAAGTIIGGLATALVVYVLSSGRGVGGDRLILVGIAVGAMLASVNDYLITRADIEAAETARAWQFGSLNAISWTQVWPLLLAVAVLIPLTLAVSRPLAALEMGDDAAAGLGVSAHRVRTRILFLGVALAAVSVAAAGPIGFLALAAPQLAQRLARSAGITLVVSIAMGSTLLVVADFAAQRVLSPFQIPVGLVTGALGGLYLLWLLSATDRR</sequence>
<feature type="transmembrane region" description="Helical" evidence="8">
    <location>
        <begin position="31"/>
        <end position="55"/>
    </location>
</feature>
<feature type="transmembrane region" description="Helical" evidence="8">
    <location>
        <begin position="140"/>
        <end position="160"/>
    </location>
</feature>